<proteinExistence type="predicted"/>
<dbReference type="HOGENOM" id="CLU_2639554_0_0_1"/>
<evidence type="ECO:0000313" key="2">
    <source>
        <dbReference type="Proteomes" id="UP000053989"/>
    </source>
</evidence>
<dbReference type="InParanoid" id="A0A0C3DPU3"/>
<organism evidence="1 2">
    <name type="scientific">Scleroderma citrinum Foug A</name>
    <dbReference type="NCBI Taxonomy" id="1036808"/>
    <lineage>
        <taxon>Eukaryota</taxon>
        <taxon>Fungi</taxon>
        <taxon>Dikarya</taxon>
        <taxon>Basidiomycota</taxon>
        <taxon>Agaricomycotina</taxon>
        <taxon>Agaricomycetes</taxon>
        <taxon>Agaricomycetidae</taxon>
        <taxon>Boletales</taxon>
        <taxon>Sclerodermatineae</taxon>
        <taxon>Sclerodermataceae</taxon>
        <taxon>Scleroderma</taxon>
    </lineage>
</organism>
<evidence type="ECO:0000313" key="1">
    <source>
        <dbReference type="EMBL" id="KIM62650.1"/>
    </source>
</evidence>
<sequence length="77" mass="8559">MTDIQLSGHRRTLRQLACHAPSRIGVVVLYNPVLISFVSSEMTRIYIYCNFVHVNVDSRISLSTSSVASSHQTLAPL</sequence>
<protein>
    <submittedName>
        <fullName evidence="1">Uncharacterized protein</fullName>
    </submittedName>
</protein>
<dbReference type="EMBL" id="KN822041">
    <property type="protein sequence ID" value="KIM62650.1"/>
    <property type="molecule type" value="Genomic_DNA"/>
</dbReference>
<dbReference type="AlphaFoldDB" id="A0A0C3DPU3"/>
<dbReference type="Proteomes" id="UP000053989">
    <property type="component" value="Unassembled WGS sequence"/>
</dbReference>
<accession>A0A0C3DPU3</accession>
<reference evidence="1 2" key="1">
    <citation type="submission" date="2014-04" db="EMBL/GenBank/DDBJ databases">
        <authorList>
            <consortium name="DOE Joint Genome Institute"/>
            <person name="Kuo A."/>
            <person name="Kohler A."/>
            <person name="Nagy L.G."/>
            <person name="Floudas D."/>
            <person name="Copeland A."/>
            <person name="Barry K.W."/>
            <person name="Cichocki N."/>
            <person name="Veneault-Fourrey C."/>
            <person name="LaButti K."/>
            <person name="Lindquist E.A."/>
            <person name="Lipzen A."/>
            <person name="Lundell T."/>
            <person name="Morin E."/>
            <person name="Murat C."/>
            <person name="Sun H."/>
            <person name="Tunlid A."/>
            <person name="Henrissat B."/>
            <person name="Grigoriev I.V."/>
            <person name="Hibbett D.S."/>
            <person name="Martin F."/>
            <person name="Nordberg H.P."/>
            <person name="Cantor M.N."/>
            <person name="Hua S.X."/>
        </authorList>
    </citation>
    <scope>NUCLEOTIDE SEQUENCE [LARGE SCALE GENOMIC DNA]</scope>
    <source>
        <strain evidence="1 2">Foug A</strain>
    </source>
</reference>
<keyword evidence="2" id="KW-1185">Reference proteome</keyword>
<name>A0A0C3DPU3_9AGAM</name>
<gene>
    <name evidence="1" type="ORF">SCLCIDRAFT_1214960</name>
</gene>
<reference evidence="2" key="2">
    <citation type="submission" date="2015-01" db="EMBL/GenBank/DDBJ databases">
        <title>Evolutionary Origins and Diversification of the Mycorrhizal Mutualists.</title>
        <authorList>
            <consortium name="DOE Joint Genome Institute"/>
            <consortium name="Mycorrhizal Genomics Consortium"/>
            <person name="Kohler A."/>
            <person name="Kuo A."/>
            <person name="Nagy L.G."/>
            <person name="Floudas D."/>
            <person name="Copeland A."/>
            <person name="Barry K.W."/>
            <person name="Cichocki N."/>
            <person name="Veneault-Fourrey C."/>
            <person name="LaButti K."/>
            <person name="Lindquist E.A."/>
            <person name="Lipzen A."/>
            <person name="Lundell T."/>
            <person name="Morin E."/>
            <person name="Murat C."/>
            <person name="Riley R."/>
            <person name="Ohm R."/>
            <person name="Sun H."/>
            <person name="Tunlid A."/>
            <person name="Henrissat B."/>
            <person name="Grigoriev I.V."/>
            <person name="Hibbett D.S."/>
            <person name="Martin F."/>
        </authorList>
    </citation>
    <scope>NUCLEOTIDE SEQUENCE [LARGE SCALE GENOMIC DNA]</scope>
    <source>
        <strain evidence="2">Foug A</strain>
    </source>
</reference>